<dbReference type="Gene3D" id="3.30.429.10">
    <property type="entry name" value="Macrophage Migration Inhibitory Factor"/>
    <property type="match status" value="1"/>
</dbReference>
<feature type="domain" description="Tautomerase cis-CaaD-like" evidence="1">
    <location>
        <begin position="1"/>
        <end position="133"/>
    </location>
</feature>
<comment type="caution">
    <text evidence="2">The sequence shown here is derived from an EMBL/GenBank/DDBJ whole genome shotgun (WGS) entry which is preliminary data.</text>
</comment>
<dbReference type="OrthoDB" id="9981319at2759"/>
<dbReference type="InterPro" id="IPR014347">
    <property type="entry name" value="Tautomerase/MIF_sf"/>
</dbReference>
<evidence type="ECO:0000313" key="3">
    <source>
        <dbReference type="Proteomes" id="UP000034112"/>
    </source>
</evidence>
<gene>
    <name evidence="2" type="ORF">THAR02_10013</name>
</gene>
<dbReference type="Proteomes" id="UP000034112">
    <property type="component" value="Unassembled WGS sequence"/>
</dbReference>
<dbReference type="OMA" id="FNTPRFF"/>
<proteinExistence type="predicted"/>
<dbReference type="Pfam" id="PF14832">
    <property type="entry name" value="Tautomerase_3"/>
    <property type="match status" value="1"/>
</dbReference>
<evidence type="ECO:0000313" key="2">
    <source>
        <dbReference type="EMBL" id="KKO97877.1"/>
    </source>
</evidence>
<dbReference type="AlphaFoldDB" id="A0A0F9XAY9"/>
<protein>
    <recommendedName>
        <fullName evidence="1">Tautomerase cis-CaaD-like domain-containing protein</fullName>
    </recommendedName>
</protein>
<accession>A0A0F9XAY9</accession>
<evidence type="ECO:0000259" key="1">
    <source>
        <dbReference type="Pfam" id="PF14832"/>
    </source>
</evidence>
<dbReference type="EMBL" id="JOKZ01000492">
    <property type="protein sequence ID" value="KKO97877.1"/>
    <property type="molecule type" value="Genomic_DNA"/>
</dbReference>
<dbReference type="InterPro" id="IPR028116">
    <property type="entry name" value="Cis-CaaD-like"/>
</dbReference>
<sequence length="161" mass="18604">MPLYDVEYVTPLTPRQQELLANAFTTVHSKRFNTPRYFINVRYTDVSDQVVFRGGIRRKYNRLILRTRAGSNRSSEEYLEHCKDLVGEWEKIVGKDGEMGLRTVWVNGTLTQALEAGIGRPKTGEEDKWIEENMSLFKELAASGDEDFIELMKELEVRGKL</sequence>
<name>A0A0F9XAY9_TRIHA</name>
<reference evidence="3" key="1">
    <citation type="journal article" date="2015" name="Genome Announc.">
        <title>Draft whole-genome sequence of the biocontrol agent Trichoderma harzianum T6776.</title>
        <authorList>
            <person name="Baroncelli R."/>
            <person name="Piaggeschi G."/>
            <person name="Fiorini L."/>
            <person name="Bertolini E."/>
            <person name="Zapparata A."/>
            <person name="Pe M.E."/>
            <person name="Sarrocco S."/>
            <person name="Vannacci G."/>
        </authorList>
    </citation>
    <scope>NUCLEOTIDE SEQUENCE [LARGE SCALE GENOMIC DNA]</scope>
    <source>
        <strain evidence="3">T6776</strain>
    </source>
</reference>
<organism evidence="2 3">
    <name type="scientific">Trichoderma harzianum</name>
    <name type="common">Hypocrea lixii</name>
    <dbReference type="NCBI Taxonomy" id="5544"/>
    <lineage>
        <taxon>Eukaryota</taxon>
        <taxon>Fungi</taxon>
        <taxon>Dikarya</taxon>
        <taxon>Ascomycota</taxon>
        <taxon>Pezizomycotina</taxon>
        <taxon>Sordariomycetes</taxon>
        <taxon>Hypocreomycetidae</taxon>
        <taxon>Hypocreales</taxon>
        <taxon>Hypocreaceae</taxon>
        <taxon>Trichoderma</taxon>
    </lineage>
</organism>